<feature type="transmembrane region" description="Helical" evidence="7">
    <location>
        <begin position="501"/>
        <end position="531"/>
    </location>
</feature>
<dbReference type="EnsemblMetazoa" id="XM_030991004">
    <property type="protein sequence ID" value="XP_030846864"/>
    <property type="gene ID" value="LOC590499"/>
</dbReference>
<keyword evidence="9" id="KW-1185">Reference proteome</keyword>
<evidence type="ECO:0000256" key="7">
    <source>
        <dbReference type="SAM" id="Phobius"/>
    </source>
</evidence>
<evidence type="ECO:0000313" key="9">
    <source>
        <dbReference type="Proteomes" id="UP000007110"/>
    </source>
</evidence>
<feature type="transmembrane region" description="Helical" evidence="7">
    <location>
        <begin position="394"/>
        <end position="412"/>
    </location>
</feature>
<dbReference type="InterPro" id="IPR038377">
    <property type="entry name" value="Na/Glc_symporter_sf"/>
</dbReference>
<keyword evidence="3 7" id="KW-0812">Transmembrane</keyword>
<dbReference type="InterPro" id="IPR001734">
    <property type="entry name" value="Na/solute_symporter"/>
</dbReference>
<feature type="transmembrane region" description="Helical" evidence="7">
    <location>
        <begin position="226"/>
        <end position="245"/>
    </location>
</feature>
<feature type="transmembrane region" description="Helical" evidence="7">
    <location>
        <begin position="604"/>
        <end position="626"/>
    </location>
</feature>
<name>A0A7M7P604_STRPU</name>
<dbReference type="Proteomes" id="UP000007110">
    <property type="component" value="Unassembled WGS sequence"/>
</dbReference>
<protein>
    <recommendedName>
        <fullName evidence="10">Sodium/glucose cotransporter</fullName>
    </recommendedName>
</protein>
<evidence type="ECO:0000313" key="8">
    <source>
        <dbReference type="EnsemblMetazoa" id="XP_030846864"/>
    </source>
</evidence>
<dbReference type="NCBIfam" id="TIGR00813">
    <property type="entry name" value="sss"/>
    <property type="match status" value="1"/>
</dbReference>
<dbReference type="OrthoDB" id="6132759at2759"/>
<feature type="transmembrane region" description="Helical" evidence="7">
    <location>
        <begin position="772"/>
        <end position="791"/>
    </location>
</feature>
<dbReference type="KEGG" id="spu:590499"/>
<reference evidence="8" key="2">
    <citation type="submission" date="2021-01" db="UniProtKB">
        <authorList>
            <consortium name="EnsemblMetazoa"/>
        </authorList>
    </citation>
    <scope>IDENTIFICATION</scope>
</reference>
<feature type="transmembrane region" description="Helical" evidence="7">
    <location>
        <begin position="12"/>
        <end position="33"/>
    </location>
</feature>
<comment type="subcellular location">
    <subcellularLocation>
        <location evidence="1">Membrane</location>
        <topology evidence="1">Multi-pass membrane protein</topology>
    </subcellularLocation>
</comment>
<dbReference type="AlphaFoldDB" id="A0A7M7P604"/>
<evidence type="ECO:0000256" key="4">
    <source>
        <dbReference type="ARBA" id="ARBA00022989"/>
    </source>
</evidence>
<dbReference type="FunFam" id="1.20.1730.10:FF:000027">
    <property type="entry name" value="Uncharacterized protein"/>
    <property type="match status" value="1"/>
</dbReference>
<dbReference type="PANTHER" id="PTHR11819:SF196">
    <property type="entry name" value="SODIUM_GLUCOSE COTRANSPORTER 4"/>
    <property type="match status" value="1"/>
</dbReference>
<keyword evidence="5 7" id="KW-0472">Membrane</keyword>
<sequence length="792" mass="87310">MGNLTSGNLAGWDIAVIAINFVVVFALGIWRIVEKIEVIGGGRTRKGPPSRFKLLSDQYQYLVSLVIMGNLTSGNLAGWDIAVIAINFVVVFALGIWRIVEKIEVIGGERTRKRPPSRFKLLSDQYKYHYQYLVFLVIMGNLTLGNIAGWDIAVIAINFVVVFALGIWASCAGSKDSTSGYFLAGRSMPWWLVGLSLYMTNIGSQVFIGISGTAAISGIAVIAYEYYALICLLLLGFVFCPVYFSSEISTVPQYVKKRFGGNRLQTFISIINLVVAVTIMLAGEIYGGTVIISTALGWNVYLSVIVLLLMTSIYTVAGGLKAVIYTDALQAIIMQVGAFVLMGISIAEIGGISNLRLLYMTAIPNTTQIYGNTSCGIPTEEAWHIFRDAQDDDLPWPGLVFGVFLLGLYFWCTNQVIVQRTLSAKNITHSKAGCIMTGFFKLVPMYLMIWPGMISRSLWPDEIACVEPEICQRACNNPAGCADIAYAKLVVELMPTGAKGLMLAAMLAGLVSTLTSIFNAASSMFVLDIWVKFRPSSTELEMVIIGKLCTLVIMCLGVLWLPVIQSYGSGGIMYYVQSVLAYLSPPVFAVFSTSVLWSRINEQGAFWGLAIGFSAGVARAIMEFAYGIPGCLDEDNRPAILKNFHFLHFAAFLYAFSVILVVGISLMTKRIPHTKLVRLTFWTKDSTSPREPMSVEEDERQKEYDEIKSQRKKESDIKYHNRTGLKWKIWTVLCGISTSPIDDDDDRTKAEKEAEALAENPGTANDPFWVKVTNFFGLLLAGATIFVFGYYA</sequence>
<feature type="transmembrane region" description="Helical" evidence="7">
    <location>
        <begin position="150"/>
        <end position="169"/>
    </location>
</feature>
<accession>A0A7M7P604</accession>
<dbReference type="RefSeq" id="XP_030846864.1">
    <property type="nucleotide sequence ID" value="XM_030991004.1"/>
</dbReference>
<feature type="transmembrane region" description="Helical" evidence="7">
    <location>
        <begin position="646"/>
        <end position="668"/>
    </location>
</feature>
<proteinExistence type="inferred from homology"/>
<feature type="transmembrane region" description="Helical" evidence="7">
    <location>
        <begin position="266"/>
        <end position="286"/>
    </location>
</feature>
<feature type="transmembrane region" description="Helical" evidence="7">
    <location>
        <begin position="543"/>
        <end position="563"/>
    </location>
</feature>
<dbReference type="Pfam" id="PF00474">
    <property type="entry name" value="SSF"/>
    <property type="match status" value="1"/>
</dbReference>
<feature type="transmembrane region" description="Helical" evidence="7">
    <location>
        <begin position="332"/>
        <end position="352"/>
    </location>
</feature>
<dbReference type="Gene3D" id="1.20.1730.10">
    <property type="entry name" value="Sodium/glucose cotransporter"/>
    <property type="match status" value="1"/>
</dbReference>
<dbReference type="PROSITE" id="PS50283">
    <property type="entry name" value="NA_SOLUT_SYMP_3"/>
    <property type="match status" value="1"/>
</dbReference>
<feature type="transmembrane region" description="Helical" evidence="7">
    <location>
        <begin position="298"/>
        <end position="320"/>
    </location>
</feature>
<evidence type="ECO:0000256" key="2">
    <source>
        <dbReference type="ARBA" id="ARBA00006434"/>
    </source>
</evidence>
<dbReference type="GO" id="GO:0005412">
    <property type="term" value="F:D-glucose:sodium symporter activity"/>
    <property type="evidence" value="ECO:0000318"/>
    <property type="project" value="GO_Central"/>
</dbReference>
<dbReference type="InParanoid" id="A0A7M7P604"/>
<feature type="transmembrane region" description="Helical" evidence="7">
    <location>
        <begin position="77"/>
        <end position="100"/>
    </location>
</feature>
<dbReference type="GO" id="GO:0005886">
    <property type="term" value="C:plasma membrane"/>
    <property type="evidence" value="ECO:0000318"/>
    <property type="project" value="GO_Central"/>
</dbReference>
<dbReference type="GeneID" id="590499"/>
<organism evidence="8 9">
    <name type="scientific">Strongylocentrotus purpuratus</name>
    <name type="common">Purple sea urchin</name>
    <dbReference type="NCBI Taxonomy" id="7668"/>
    <lineage>
        <taxon>Eukaryota</taxon>
        <taxon>Metazoa</taxon>
        <taxon>Echinodermata</taxon>
        <taxon>Eleutherozoa</taxon>
        <taxon>Echinozoa</taxon>
        <taxon>Echinoidea</taxon>
        <taxon>Euechinoidea</taxon>
        <taxon>Echinacea</taxon>
        <taxon>Camarodonta</taxon>
        <taxon>Echinidea</taxon>
        <taxon>Strongylocentrotidae</taxon>
        <taxon>Strongylocentrotus</taxon>
    </lineage>
</organism>
<evidence type="ECO:0000256" key="3">
    <source>
        <dbReference type="ARBA" id="ARBA00022692"/>
    </source>
</evidence>
<feature type="transmembrane region" description="Helical" evidence="7">
    <location>
        <begin position="190"/>
        <end position="220"/>
    </location>
</feature>
<evidence type="ECO:0000256" key="1">
    <source>
        <dbReference type="ARBA" id="ARBA00004141"/>
    </source>
</evidence>
<comment type="similarity">
    <text evidence="2 6">Belongs to the sodium:solute symporter (SSF) (TC 2.A.21) family.</text>
</comment>
<evidence type="ECO:0000256" key="5">
    <source>
        <dbReference type="ARBA" id="ARBA00023136"/>
    </source>
</evidence>
<dbReference type="PANTHER" id="PTHR11819">
    <property type="entry name" value="SOLUTE CARRIER FAMILY 5"/>
    <property type="match status" value="1"/>
</dbReference>
<evidence type="ECO:0008006" key="10">
    <source>
        <dbReference type="Google" id="ProtNLM"/>
    </source>
</evidence>
<feature type="transmembrane region" description="Helical" evidence="7">
    <location>
        <begin position="575"/>
        <end position="597"/>
    </location>
</feature>
<keyword evidence="4 7" id="KW-1133">Transmembrane helix</keyword>
<evidence type="ECO:0000256" key="6">
    <source>
        <dbReference type="RuleBase" id="RU362091"/>
    </source>
</evidence>
<reference evidence="9" key="1">
    <citation type="submission" date="2015-02" db="EMBL/GenBank/DDBJ databases">
        <title>Genome sequencing for Strongylocentrotus purpuratus.</title>
        <authorList>
            <person name="Murali S."/>
            <person name="Liu Y."/>
            <person name="Vee V."/>
            <person name="English A."/>
            <person name="Wang M."/>
            <person name="Skinner E."/>
            <person name="Han Y."/>
            <person name="Muzny D.M."/>
            <person name="Worley K.C."/>
            <person name="Gibbs R.A."/>
        </authorList>
    </citation>
    <scope>NUCLEOTIDE SEQUENCE</scope>
</reference>
<feature type="transmembrane region" description="Helical" evidence="7">
    <location>
        <begin position="432"/>
        <end position="450"/>
    </location>
</feature>
<dbReference type="OMA" id="VIAYEYY"/>